<proteinExistence type="predicted"/>
<reference evidence="1 2" key="1">
    <citation type="submission" date="2023-07" db="EMBL/GenBank/DDBJ databases">
        <title>Sorghum-associated microbial communities from plants grown in Nebraska, USA.</title>
        <authorList>
            <person name="Schachtman D."/>
        </authorList>
    </citation>
    <scope>NUCLEOTIDE SEQUENCE [LARGE SCALE GENOMIC DNA]</scope>
    <source>
        <strain evidence="1 2">BE211</strain>
    </source>
</reference>
<accession>A0ABU1TVJ7</accession>
<comment type="caution">
    <text evidence="1">The sequence shown here is derived from an EMBL/GenBank/DDBJ whole genome shotgun (WGS) entry which is preliminary data.</text>
</comment>
<protein>
    <submittedName>
        <fullName evidence="1">Uncharacterized protein</fullName>
    </submittedName>
</protein>
<dbReference type="Proteomes" id="UP001258181">
    <property type="component" value="Unassembled WGS sequence"/>
</dbReference>
<evidence type="ECO:0000313" key="1">
    <source>
        <dbReference type="EMBL" id="MDR7071232.1"/>
    </source>
</evidence>
<name>A0ABU1TVJ7_9BACL</name>
<keyword evidence="2" id="KW-1185">Reference proteome</keyword>
<dbReference type="EMBL" id="JAVDWA010000001">
    <property type="protein sequence ID" value="MDR7071232.1"/>
    <property type="molecule type" value="Genomic_DNA"/>
</dbReference>
<evidence type="ECO:0000313" key="2">
    <source>
        <dbReference type="Proteomes" id="UP001258181"/>
    </source>
</evidence>
<organism evidence="1 2">
    <name type="scientific">Fictibacillus barbaricus</name>
    <dbReference type="NCBI Taxonomy" id="182136"/>
    <lineage>
        <taxon>Bacteria</taxon>
        <taxon>Bacillati</taxon>
        <taxon>Bacillota</taxon>
        <taxon>Bacilli</taxon>
        <taxon>Bacillales</taxon>
        <taxon>Fictibacillaceae</taxon>
        <taxon>Fictibacillus</taxon>
    </lineage>
</organism>
<gene>
    <name evidence="1" type="ORF">J2X07_000207</name>
</gene>
<sequence length="63" mass="7117">MQAGKETGNNLVFRMREMETNKISNIKPSNAHEHLLGFVEGNKLLGVSPQKFIPFFLKLEVST</sequence>